<sequence length="577" mass="61796">MSTISVIYAPGRSVSVKTTPTTTLQAILVSACAIMPNPPSPDAHTLAYNSKALDLTLPLRFANLPQGAKLTLTRRASTRPSPALPAKQVVATPSTTVKVALQLVGSNRIIADFDPSATLWDIIIAAQTSSGRTLNLVNKFRPAEPSAATSPPPSDSKSGWGSGFLQTLISAASGSSSPKIQPEQPTTPPVAQLWFYQQPVLLLLNKEYATNYDLQHTTLRSLEFTSGSVMVRFSYRPAKEPTSLAAVSESRSENSVSPTSEPITAQPASPPVSLPVDTPVQPSVTPVQPPVTPVQPPHTPVQPPVFEEATHSDNALGIVAAPAVTPSEPKSGLSLLLSTRQVSVLGAPSANAPALGSRIVLPDSFYESGSDDLRILVSVQKARVAESEKGFSSRVKQEEESLRRQADFKAKHTRALIRFRFPDQVQVQAEFKSHKETVAELYAFLDQILVSPEVLESLIIQPPSLNLNTLRSETLFDAKLAPNAVVHVKLASAKISTLEILKPEVAALVEELKVPSPELIDERSPDTFASTSTVIDSSMNDAPHPSQPREPTQTTAKASTTTGGPKMPKWFLAGQKR</sequence>
<comment type="caution">
    <text evidence="1">The sequence shown here is derived from an EMBL/GenBank/DDBJ whole genome shotgun (WGS) entry which is preliminary data.</text>
</comment>
<proteinExistence type="predicted"/>
<gene>
    <name evidence="1" type="ORF">H4S07_001560</name>
</gene>
<evidence type="ECO:0000313" key="1">
    <source>
        <dbReference type="EMBL" id="KAJ2812201.1"/>
    </source>
</evidence>
<evidence type="ECO:0000313" key="2">
    <source>
        <dbReference type="Proteomes" id="UP001140096"/>
    </source>
</evidence>
<protein>
    <submittedName>
        <fullName evidence="1">Uncharacterized protein</fullName>
    </submittedName>
</protein>
<dbReference type="Proteomes" id="UP001140096">
    <property type="component" value="Unassembled WGS sequence"/>
</dbReference>
<keyword evidence="2" id="KW-1185">Reference proteome</keyword>
<dbReference type="EMBL" id="JANBUP010000270">
    <property type="protein sequence ID" value="KAJ2812201.1"/>
    <property type="molecule type" value="Genomic_DNA"/>
</dbReference>
<name>A0ACC1LP53_9FUNG</name>
<accession>A0ACC1LP53</accession>
<reference evidence="1" key="1">
    <citation type="submission" date="2022-07" db="EMBL/GenBank/DDBJ databases">
        <title>Phylogenomic reconstructions and comparative analyses of Kickxellomycotina fungi.</title>
        <authorList>
            <person name="Reynolds N.K."/>
            <person name="Stajich J.E."/>
            <person name="Barry K."/>
            <person name="Grigoriev I.V."/>
            <person name="Crous P."/>
            <person name="Smith M.E."/>
        </authorList>
    </citation>
    <scope>NUCLEOTIDE SEQUENCE</scope>
    <source>
        <strain evidence="1">CBS 102833</strain>
    </source>
</reference>
<organism evidence="1 2">
    <name type="scientific">Coemansia furcata</name>
    <dbReference type="NCBI Taxonomy" id="417177"/>
    <lineage>
        <taxon>Eukaryota</taxon>
        <taxon>Fungi</taxon>
        <taxon>Fungi incertae sedis</taxon>
        <taxon>Zoopagomycota</taxon>
        <taxon>Kickxellomycotina</taxon>
        <taxon>Kickxellomycetes</taxon>
        <taxon>Kickxellales</taxon>
        <taxon>Kickxellaceae</taxon>
        <taxon>Coemansia</taxon>
    </lineage>
</organism>